<dbReference type="PROSITE" id="PS00409">
    <property type="entry name" value="PROKAR_NTER_METHYL"/>
    <property type="match status" value="1"/>
</dbReference>
<comment type="caution">
    <text evidence="4">The sequence shown here is derived from an EMBL/GenBank/DDBJ whole genome shotgun (WGS) entry which is preliminary data.</text>
</comment>
<evidence type="ECO:0000256" key="3">
    <source>
        <dbReference type="SAM" id="Phobius"/>
    </source>
</evidence>
<reference evidence="5" key="1">
    <citation type="journal article" date="2019" name="Int. J. Syst. Evol. Microbiol.">
        <title>The Global Catalogue of Microorganisms (GCM) 10K type strain sequencing project: providing services to taxonomists for standard genome sequencing and annotation.</title>
        <authorList>
            <consortium name="The Broad Institute Genomics Platform"/>
            <consortium name="The Broad Institute Genome Sequencing Center for Infectious Disease"/>
            <person name="Wu L."/>
            <person name="Ma J."/>
        </authorList>
    </citation>
    <scope>NUCLEOTIDE SEQUENCE [LARGE SCALE GENOMIC DNA]</scope>
    <source>
        <strain evidence="5">JCM 14370</strain>
    </source>
</reference>
<dbReference type="NCBIfam" id="TIGR02532">
    <property type="entry name" value="IV_pilin_GFxxxE"/>
    <property type="match status" value="1"/>
</dbReference>
<sequence length="277" mass="29951">MTTQNRCRGFTLLEVLVTLGIVVLVLVLTAGLSSGMQHAAAMQVRQDLLQQDATLAEALLSLQVSSAGDRGSDPAIYLGKDWTDESRASALNWMAGHWILFAVPTLASGTGSSGDVLQVTRVEEVEQKANPALLRYHLKKTTFSRSSSSDALLWNAQNLWCEVDQASSAVSCLESASNPQPVVDHLEAFEVFFLGKTSGWSATRPAAAELSGVGMYLRFKVPAEQLKTCLSYPSKQVRLPAAASVLGIPSRTYQGNQCKAKRLELVKVLHLSSPQVY</sequence>
<proteinExistence type="predicted"/>
<keyword evidence="2" id="KW-0998">Cell outer membrane</keyword>
<evidence type="ECO:0000256" key="1">
    <source>
        <dbReference type="ARBA" id="ARBA00004442"/>
    </source>
</evidence>
<evidence type="ECO:0000256" key="2">
    <source>
        <dbReference type="ARBA" id="ARBA00023237"/>
    </source>
</evidence>
<dbReference type="EMBL" id="BMOD01000001">
    <property type="protein sequence ID" value="GGJ19135.1"/>
    <property type="molecule type" value="Genomic_DNA"/>
</dbReference>
<accession>A0ABQ2CTW5</accession>
<comment type="subcellular location">
    <subcellularLocation>
        <location evidence="1">Cell outer membrane</location>
    </subcellularLocation>
</comment>
<name>A0ABQ2CTW5_9DEIO</name>
<keyword evidence="3" id="KW-1133">Transmembrane helix</keyword>
<gene>
    <name evidence="4" type="ORF">GCM10008938_01430</name>
</gene>
<evidence type="ECO:0000313" key="5">
    <source>
        <dbReference type="Proteomes" id="UP000632222"/>
    </source>
</evidence>
<dbReference type="Pfam" id="PF07963">
    <property type="entry name" value="N_methyl"/>
    <property type="match status" value="1"/>
</dbReference>
<keyword evidence="3" id="KW-0812">Transmembrane</keyword>
<feature type="transmembrane region" description="Helical" evidence="3">
    <location>
        <begin position="12"/>
        <end position="32"/>
    </location>
</feature>
<keyword evidence="3" id="KW-0472">Membrane</keyword>
<evidence type="ECO:0008006" key="6">
    <source>
        <dbReference type="Google" id="ProtNLM"/>
    </source>
</evidence>
<organism evidence="4 5">
    <name type="scientific">Deinococcus roseus</name>
    <dbReference type="NCBI Taxonomy" id="392414"/>
    <lineage>
        <taxon>Bacteria</taxon>
        <taxon>Thermotogati</taxon>
        <taxon>Deinococcota</taxon>
        <taxon>Deinococci</taxon>
        <taxon>Deinococcales</taxon>
        <taxon>Deinococcaceae</taxon>
        <taxon>Deinococcus</taxon>
    </lineage>
</organism>
<protein>
    <recommendedName>
        <fullName evidence="6">Prepilin-type N-terminal cleavage/methylation domain-containing protein</fullName>
    </recommendedName>
</protein>
<dbReference type="InterPro" id="IPR012902">
    <property type="entry name" value="N_methyl_site"/>
</dbReference>
<keyword evidence="5" id="KW-1185">Reference proteome</keyword>
<dbReference type="RefSeq" id="WP_188998329.1">
    <property type="nucleotide sequence ID" value="NZ_BMOD01000001.1"/>
</dbReference>
<dbReference type="Proteomes" id="UP000632222">
    <property type="component" value="Unassembled WGS sequence"/>
</dbReference>
<evidence type="ECO:0000313" key="4">
    <source>
        <dbReference type="EMBL" id="GGJ19135.1"/>
    </source>
</evidence>